<evidence type="ECO:0000259" key="1">
    <source>
        <dbReference type="Pfam" id="PF00149"/>
    </source>
</evidence>
<sequence>MNTINNSRRNFIKSAGALAIGTTLPISLIELAFAESSQNFSFAYISDSHIQHIKDNRFVRNWDRGLIRAVAETNLLLPKPDFVMYGGDLAQLGSKAELDHGAQILSALHGDVRYVMGEHDYYLDLGEYWEKLFGPQYYSFDHKGVHFVVLNSIKTYDDWTFKRWPTAEQRMLEMAGLDNPNSSPFMVGDEQRLWLKDDLDKIDKDTPVVVFSHSPLQKIFKGWNFWTEDAEQVQALLEPFKKVSVIYGHVHQIQYNQIGNISFNSVMATAWPWPYPQAYAQAEQYLPKLTVPMNRADPFFERDATGWQFINLANGNADLNFTLYDNTSRIVRYNQKQKRPEDAVYQDEKARIIPQTHY</sequence>
<dbReference type="InterPro" id="IPR051918">
    <property type="entry name" value="STPP_CPPED1"/>
</dbReference>
<comment type="caution">
    <text evidence="2">The sequence shown here is derived from an EMBL/GenBank/DDBJ whole genome shotgun (WGS) entry which is preliminary data.</text>
</comment>
<name>A0AA43Q607_9GAMM</name>
<evidence type="ECO:0000313" key="2">
    <source>
        <dbReference type="EMBL" id="MDI1230371.1"/>
    </source>
</evidence>
<feature type="domain" description="Calcineurin-like phosphoesterase" evidence="1">
    <location>
        <begin position="41"/>
        <end position="252"/>
    </location>
</feature>
<evidence type="ECO:0000313" key="3">
    <source>
        <dbReference type="Proteomes" id="UP001160519"/>
    </source>
</evidence>
<dbReference type="Pfam" id="PF00149">
    <property type="entry name" value="Metallophos"/>
    <property type="match status" value="1"/>
</dbReference>
<protein>
    <submittedName>
        <fullName evidence="2">Metallophosphoesterase</fullName>
    </submittedName>
</protein>
<reference evidence="2" key="1">
    <citation type="submission" date="2023-01" db="EMBL/GenBank/DDBJ databases">
        <title>Biogeochemical cycle of methane in antarctic sediments.</title>
        <authorList>
            <person name="Roldan D.M."/>
            <person name="Menes R.J."/>
        </authorList>
    </citation>
    <scope>NUCLEOTIDE SEQUENCE [LARGE SCALE GENOMIC DNA]</scope>
    <source>
        <strain evidence="2">K-2018 MAG008</strain>
    </source>
</reference>
<dbReference type="Gene3D" id="3.60.21.10">
    <property type="match status" value="1"/>
</dbReference>
<dbReference type="SUPFAM" id="SSF56300">
    <property type="entry name" value="Metallo-dependent phosphatases"/>
    <property type="match status" value="1"/>
</dbReference>
<keyword evidence="3" id="KW-1185">Reference proteome</keyword>
<dbReference type="InterPro" id="IPR004843">
    <property type="entry name" value="Calcineurin-like_PHP"/>
</dbReference>
<dbReference type="AlphaFoldDB" id="A0AA43Q607"/>
<gene>
    <name evidence="2" type="ORF">PSU93_04380</name>
</gene>
<dbReference type="PANTHER" id="PTHR43143:SF1">
    <property type="entry name" value="SERINE_THREONINE-PROTEIN PHOSPHATASE CPPED1"/>
    <property type="match status" value="1"/>
</dbReference>
<organism evidence="2 3">
    <name type="scientific">Candidatus Methylobacter titanis</name>
    <dbReference type="NCBI Taxonomy" id="3053457"/>
    <lineage>
        <taxon>Bacteria</taxon>
        <taxon>Pseudomonadati</taxon>
        <taxon>Pseudomonadota</taxon>
        <taxon>Gammaproteobacteria</taxon>
        <taxon>Methylococcales</taxon>
        <taxon>Methylococcaceae</taxon>
        <taxon>Methylobacter</taxon>
    </lineage>
</organism>
<dbReference type="InterPro" id="IPR006311">
    <property type="entry name" value="TAT_signal"/>
</dbReference>
<dbReference type="PROSITE" id="PS51318">
    <property type="entry name" value="TAT"/>
    <property type="match status" value="1"/>
</dbReference>
<dbReference type="EMBL" id="JAQSDF010000008">
    <property type="protein sequence ID" value="MDI1230371.1"/>
    <property type="molecule type" value="Genomic_DNA"/>
</dbReference>
<dbReference type="Proteomes" id="UP001160519">
    <property type="component" value="Unassembled WGS sequence"/>
</dbReference>
<dbReference type="InterPro" id="IPR029052">
    <property type="entry name" value="Metallo-depent_PP-like"/>
</dbReference>
<dbReference type="PANTHER" id="PTHR43143">
    <property type="entry name" value="METALLOPHOSPHOESTERASE, CALCINEURIN SUPERFAMILY"/>
    <property type="match status" value="1"/>
</dbReference>
<proteinExistence type="predicted"/>
<dbReference type="GO" id="GO:0016787">
    <property type="term" value="F:hydrolase activity"/>
    <property type="evidence" value="ECO:0007669"/>
    <property type="project" value="InterPro"/>
</dbReference>
<accession>A0AA43Q607</accession>